<dbReference type="Gene3D" id="3.30.450.40">
    <property type="match status" value="1"/>
</dbReference>
<dbReference type="SUPFAM" id="SSF55781">
    <property type="entry name" value="GAF domain-like"/>
    <property type="match status" value="1"/>
</dbReference>
<accession>A0A3B1DP09</accession>
<reference evidence="1" key="1">
    <citation type="submission" date="2018-06" db="EMBL/GenBank/DDBJ databases">
        <authorList>
            <person name="Zhirakovskaya E."/>
        </authorList>
    </citation>
    <scope>NUCLEOTIDE SEQUENCE</scope>
</reference>
<gene>
    <name evidence="1" type="ORF">MNBD_NITROSPIRAE02-993</name>
</gene>
<protein>
    <submittedName>
        <fullName evidence="1">GAF domain protein</fullName>
    </submittedName>
</protein>
<dbReference type="InterPro" id="IPR029016">
    <property type="entry name" value="GAF-like_dom_sf"/>
</dbReference>
<name>A0A3B1DP09_9ZZZZ</name>
<proteinExistence type="predicted"/>
<organism evidence="1">
    <name type="scientific">hydrothermal vent metagenome</name>
    <dbReference type="NCBI Taxonomy" id="652676"/>
    <lineage>
        <taxon>unclassified sequences</taxon>
        <taxon>metagenomes</taxon>
        <taxon>ecological metagenomes</taxon>
    </lineage>
</organism>
<dbReference type="AlphaFoldDB" id="A0A3B1DP09"/>
<sequence length="91" mass="10519">MTRFTLNHRTPQNPLSAYHLSGIKEHVIGVIAIYSFLNQKTWVSNVDYELFNLLAGHAATAIFSSRLYARSEREFTTIQKLLEFMRVKSTQ</sequence>
<evidence type="ECO:0000313" key="1">
    <source>
        <dbReference type="EMBL" id="VAX33455.1"/>
    </source>
</evidence>
<dbReference type="EMBL" id="UOGH01000296">
    <property type="protein sequence ID" value="VAX33455.1"/>
    <property type="molecule type" value="Genomic_DNA"/>
</dbReference>